<name>A0AAV6W4Q1_9LAMI</name>
<organism evidence="8 9">
    <name type="scientific">Buddleja alternifolia</name>
    <dbReference type="NCBI Taxonomy" id="168488"/>
    <lineage>
        <taxon>Eukaryota</taxon>
        <taxon>Viridiplantae</taxon>
        <taxon>Streptophyta</taxon>
        <taxon>Embryophyta</taxon>
        <taxon>Tracheophyta</taxon>
        <taxon>Spermatophyta</taxon>
        <taxon>Magnoliopsida</taxon>
        <taxon>eudicotyledons</taxon>
        <taxon>Gunneridae</taxon>
        <taxon>Pentapetalae</taxon>
        <taxon>asterids</taxon>
        <taxon>lamiids</taxon>
        <taxon>Lamiales</taxon>
        <taxon>Scrophulariaceae</taxon>
        <taxon>Buddlejeae</taxon>
        <taxon>Buddleja</taxon>
    </lineage>
</organism>
<dbReference type="EMBL" id="WHWC01000018">
    <property type="protein sequence ID" value="KAG8365316.1"/>
    <property type="molecule type" value="Genomic_DNA"/>
</dbReference>
<dbReference type="AlphaFoldDB" id="A0AAV6W4Q1"/>
<feature type="region of interest" description="Disordered" evidence="7">
    <location>
        <begin position="199"/>
        <end position="231"/>
    </location>
</feature>
<proteinExistence type="inferred from homology"/>
<feature type="region of interest" description="Disordered" evidence="7">
    <location>
        <begin position="102"/>
        <end position="131"/>
    </location>
</feature>
<protein>
    <submittedName>
        <fullName evidence="8">Uncharacterized protein</fullName>
    </submittedName>
</protein>
<evidence type="ECO:0000256" key="2">
    <source>
        <dbReference type="ARBA" id="ARBA00010410"/>
    </source>
</evidence>
<evidence type="ECO:0000256" key="4">
    <source>
        <dbReference type="ARBA" id="ARBA00023125"/>
    </source>
</evidence>
<evidence type="ECO:0000256" key="7">
    <source>
        <dbReference type="SAM" id="MobiDB-lite"/>
    </source>
</evidence>
<evidence type="ECO:0000256" key="1">
    <source>
        <dbReference type="ARBA" id="ARBA00004123"/>
    </source>
</evidence>
<evidence type="ECO:0000256" key="6">
    <source>
        <dbReference type="ARBA" id="ARBA00023242"/>
    </source>
</evidence>
<evidence type="ECO:0000256" key="3">
    <source>
        <dbReference type="ARBA" id="ARBA00023015"/>
    </source>
</evidence>
<dbReference type="GO" id="GO:0042796">
    <property type="term" value="P:snRNA transcription by RNA polymerase III"/>
    <property type="evidence" value="ECO:0007669"/>
    <property type="project" value="TreeGrafter"/>
</dbReference>
<keyword evidence="9" id="KW-1185">Reference proteome</keyword>
<reference evidence="8" key="1">
    <citation type="submission" date="2019-10" db="EMBL/GenBank/DDBJ databases">
        <authorList>
            <person name="Zhang R."/>
            <person name="Pan Y."/>
            <person name="Wang J."/>
            <person name="Ma R."/>
            <person name="Yu S."/>
        </authorList>
    </citation>
    <scope>NUCLEOTIDE SEQUENCE</scope>
    <source>
        <strain evidence="8">LA-IB0</strain>
        <tissue evidence="8">Leaf</tissue>
    </source>
</reference>
<dbReference type="Proteomes" id="UP000826271">
    <property type="component" value="Unassembled WGS sequence"/>
</dbReference>
<evidence type="ECO:0000256" key="5">
    <source>
        <dbReference type="ARBA" id="ARBA00023163"/>
    </source>
</evidence>
<comment type="caution">
    <text evidence="8">The sequence shown here is derived from an EMBL/GenBank/DDBJ whole genome shotgun (WGS) entry which is preliminary data.</text>
</comment>
<gene>
    <name evidence="8" type="ORF">BUALT_Bualt18G0092000</name>
</gene>
<comment type="similarity">
    <text evidence="2">Belongs to the SNAPC3/SRD2 family.</text>
</comment>
<dbReference type="PANTHER" id="PTHR13421">
    <property type="entry name" value="SNRNA-ACTIVATING PROTEIN COMPLEX SUBUNIT 3"/>
    <property type="match status" value="1"/>
</dbReference>
<accession>A0AAV6W4Q1</accession>
<dbReference type="GO" id="GO:0001046">
    <property type="term" value="F:core promoter sequence-specific DNA binding"/>
    <property type="evidence" value="ECO:0007669"/>
    <property type="project" value="TreeGrafter"/>
</dbReference>
<comment type="subcellular location">
    <subcellularLocation>
        <location evidence="1">Nucleus</location>
    </subcellularLocation>
</comment>
<keyword evidence="5" id="KW-0804">Transcription</keyword>
<dbReference type="InterPro" id="IPR022042">
    <property type="entry name" value="snRNA-activating_su3"/>
</dbReference>
<dbReference type="GO" id="GO:0042795">
    <property type="term" value="P:snRNA transcription by RNA polymerase II"/>
    <property type="evidence" value="ECO:0007669"/>
    <property type="project" value="TreeGrafter"/>
</dbReference>
<keyword evidence="3" id="KW-0805">Transcription regulation</keyword>
<dbReference type="GO" id="GO:0001006">
    <property type="term" value="F:RNA polymerase III type 3 promoter sequence-specific DNA binding"/>
    <property type="evidence" value="ECO:0007669"/>
    <property type="project" value="TreeGrafter"/>
</dbReference>
<dbReference type="GO" id="GO:0003681">
    <property type="term" value="F:bent DNA binding"/>
    <property type="evidence" value="ECO:0007669"/>
    <property type="project" value="TreeGrafter"/>
</dbReference>
<dbReference type="GO" id="GO:0019185">
    <property type="term" value="C:snRNA-activating protein complex"/>
    <property type="evidence" value="ECO:0007669"/>
    <property type="project" value="TreeGrafter"/>
</dbReference>
<keyword evidence="4" id="KW-0238">DNA-binding</keyword>
<dbReference type="GO" id="GO:0005634">
    <property type="term" value="C:nucleus"/>
    <property type="evidence" value="ECO:0007669"/>
    <property type="project" value="UniProtKB-SubCell"/>
</dbReference>
<keyword evidence="6" id="KW-0539">Nucleus</keyword>
<evidence type="ECO:0000313" key="8">
    <source>
        <dbReference type="EMBL" id="KAG8365316.1"/>
    </source>
</evidence>
<dbReference type="GO" id="GO:0000978">
    <property type="term" value="F:RNA polymerase II cis-regulatory region sequence-specific DNA binding"/>
    <property type="evidence" value="ECO:0007669"/>
    <property type="project" value="TreeGrafter"/>
</dbReference>
<dbReference type="PANTHER" id="PTHR13421:SF16">
    <property type="entry name" value="SNRNA-ACTIVATING PROTEIN COMPLEX SUBUNIT 3"/>
    <property type="match status" value="1"/>
</dbReference>
<evidence type="ECO:0000313" key="9">
    <source>
        <dbReference type="Proteomes" id="UP000826271"/>
    </source>
</evidence>
<feature type="compositionally biased region" description="Polar residues" evidence="7">
    <location>
        <begin position="221"/>
        <end position="231"/>
    </location>
</feature>
<sequence length="231" mass="25534">MLLGHDEGGEDRCVSIPLGGPIYVPDMVGPLTRVPEFENSVFQELQSLKEEVSGESSETCNEEILVDELKIMREDELVNKAFEEAFKQQGGQLAIDASQVTEENLSPRRADDNTASGPEHACPPNSEGDMMAIIPSEASNALPIRACRNKKANKYSSGKRKKCSRKNNSFDETYIARVEELARIKQKQEEQKADVRLHSFDGSSRVPRCGATTKADKIRSLKSSSVSTKDQ</sequence>